<comment type="caution">
    <text evidence="6">The sequence shown here is derived from an EMBL/GenBank/DDBJ whole genome shotgun (WGS) entry which is preliminary data.</text>
</comment>
<evidence type="ECO:0000256" key="5">
    <source>
        <dbReference type="SAM" id="MobiDB-lite"/>
    </source>
</evidence>
<dbReference type="GeneID" id="92032843"/>
<dbReference type="PANTHER" id="PTHR12400">
    <property type="entry name" value="INOSITOL POLYPHOSPHATE KINASE"/>
    <property type="match status" value="1"/>
</dbReference>
<evidence type="ECO:0000256" key="1">
    <source>
        <dbReference type="ARBA" id="ARBA00007374"/>
    </source>
</evidence>
<gene>
    <name evidence="6" type="ORF">J3D65DRAFT_621244</name>
</gene>
<dbReference type="InterPro" id="IPR005522">
    <property type="entry name" value="IPK"/>
</dbReference>
<evidence type="ECO:0000256" key="2">
    <source>
        <dbReference type="ARBA" id="ARBA00022679"/>
    </source>
</evidence>
<dbReference type="Gene3D" id="3.30.470.160">
    <property type="entry name" value="Inositol polyphosphate kinase"/>
    <property type="match status" value="1"/>
</dbReference>
<dbReference type="Pfam" id="PF03770">
    <property type="entry name" value="IPK"/>
    <property type="match status" value="1"/>
</dbReference>
<organism evidence="6 7">
    <name type="scientific">Phyllosticta citribraziliensis</name>
    <dbReference type="NCBI Taxonomy" id="989973"/>
    <lineage>
        <taxon>Eukaryota</taxon>
        <taxon>Fungi</taxon>
        <taxon>Dikarya</taxon>
        <taxon>Ascomycota</taxon>
        <taxon>Pezizomycotina</taxon>
        <taxon>Dothideomycetes</taxon>
        <taxon>Dothideomycetes incertae sedis</taxon>
        <taxon>Botryosphaeriales</taxon>
        <taxon>Phyllostictaceae</taxon>
        <taxon>Phyllosticta</taxon>
    </lineage>
</organism>
<dbReference type="InterPro" id="IPR038286">
    <property type="entry name" value="IPK_sf"/>
</dbReference>
<reference evidence="6 7" key="1">
    <citation type="submission" date="2024-04" db="EMBL/GenBank/DDBJ databases">
        <title>Phyllosticta paracitricarpa is synonymous to the EU quarantine fungus P. citricarpa based on phylogenomic analyses.</title>
        <authorList>
            <consortium name="Lawrence Berkeley National Laboratory"/>
            <person name="Van ingen-buijs V.A."/>
            <person name="Van westerhoven A.C."/>
            <person name="Haridas S."/>
            <person name="Skiadas P."/>
            <person name="Martin F."/>
            <person name="Groenewald J.Z."/>
            <person name="Crous P.W."/>
            <person name="Seidl M.F."/>
        </authorList>
    </citation>
    <scope>NUCLEOTIDE SEQUENCE [LARGE SCALE GENOMIC DNA]</scope>
    <source>
        <strain evidence="6 7">CPC 17464</strain>
    </source>
</reference>
<evidence type="ECO:0000313" key="7">
    <source>
        <dbReference type="Proteomes" id="UP001360953"/>
    </source>
</evidence>
<accession>A0ABR1LUI5</accession>
<name>A0ABR1LUI5_9PEZI</name>
<sequence>MYLSNSPRTPHVTVTDRHSLSTASTSLALHTAALLPSLARSRLLPLPSLHTSSAPAHKLPGTTYLPTSPRTTFATMPLDPSTLTAFENAAAGHDGVLSDPTGALVIKPCTPQEIAFYESAAAAHPRFARYMPTFMGTLKLGGEATAADTAGTAASLQPNDPGPLKGKKLATDTSIVLENAAAGFARPNVLDLKLGARLWDDGTAEAKRARLDKVAAETTSSSLGFRIAGMRVWQGDGVDKKEEGELASLDPASGYKTFNKLYGRVFAADNVKQGFRDYLLVPSAGVTPAAARHTIRRLVADVRGVQAALEAEESRMYSASLLFVYEGDPAAARAAAAKLAEKERAELDALQSGTATGPQGWNEDDDDEVEVEVEVDAQGQMRLVGKDGAVVEGGVDDGQDVDEQMDDDDEEEEPKLVTVKLIDFAHARWTPGEGPDENALRGVRAVVSLLEELEKELEEEEEESQ</sequence>
<dbReference type="EMBL" id="JBBPEH010000005">
    <property type="protein sequence ID" value="KAK7538186.1"/>
    <property type="molecule type" value="Genomic_DNA"/>
</dbReference>
<keyword evidence="7" id="KW-1185">Reference proteome</keyword>
<protein>
    <recommendedName>
        <fullName evidence="4">Kinase</fullName>
        <ecNumber evidence="4">2.7.-.-</ecNumber>
    </recommendedName>
</protein>
<keyword evidence="2 4" id="KW-0808">Transferase</keyword>
<proteinExistence type="inferred from homology"/>
<dbReference type="RefSeq" id="XP_066655873.1">
    <property type="nucleotide sequence ID" value="XM_066799937.1"/>
</dbReference>
<dbReference type="PANTHER" id="PTHR12400:SF103">
    <property type="entry name" value="INOSITOL POLYPHOSPHATE MULTIKINASE"/>
    <property type="match status" value="1"/>
</dbReference>
<evidence type="ECO:0000256" key="4">
    <source>
        <dbReference type="RuleBase" id="RU363090"/>
    </source>
</evidence>
<evidence type="ECO:0000256" key="3">
    <source>
        <dbReference type="ARBA" id="ARBA00022777"/>
    </source>
</evidence>
<feature type="compositionally biased region" description="Acidic residues" evidence="5">
    <location>
        <begin position="394"/>
        <end position="413"/>
    </location>
</feature>
<dbReference type="Proteomes" id="UP001360953">
    <property type="component" value="Unassembled WGS sequence"/>
</dbReference>
<evidence type="ECO:0000313" key="6">
    <source>
        <dbReference type="EMBL" id="KAK7538186.1"/>
    </source>
</evidence>
<dbReference type="GO" id="GO:0016301">
    <property type="term" value="F:kinase activity"/>
    <property type="evidence" value="ECO:0007669"/>
    <property type="project" value="UniProtKB-KW"/>
</dbReference>
<comment type="similarity">
    <text evidence="1 4">Belongs to the inositol phosphokinase (IPK) family.</text>
</comment>
<dbReference type="EC" id="2.7.-.-" evidence="4"/>
<keyword evidence="3 4" id="KW-0418">Kinase</keyword>
<dbReference type="SUPFAM" id="SSF56104">
    <property type="entry name" value="SAICAR synthase-like"/>
    <property type="match status" value="1"/>
</dbReference>
<feature type="region of interest" description="Disordered" evidence="5">
    <location>
        <begin position="390"/>
        <end position="414"/>
    </location>
</feature>